<gene>
    <name evidence="2" type="ORF">NVS89_00700</name>
</gene>
<feature type="signal peptide" evidence="1">
    <location>
        <begin position="1"/>
        <end position="22"/>
    </location>
</feature>
<name>A0A9X2T2A1_9HYPH</name>
<keyword evidence="1" id="KW-0732">Signal</keyword>
<dbReference type="Pfam" id="PF06186">
    <property type="entry name" value="DUF992"/>
    <property type="match status" value="1"/>
</dbReference>
<sequence>MKKTLLALAAVTLVSAVTPAAAADRVKVGVLVCNAGSSIGMLIESKQELRCTFTPSDNTPVQHYAGTIKNIGLDLGVTGGGVMTWGVAAVDKGVEVGALAGTYRGVSGDVALGVGVGANVLIGGKNSFALNPVSVEGNVGASLALGVAGLTLRYTP</sequence>
<evidence type="ECO:0000256" key="1">
    <source>
        <dbReference type="SAM" id="SignalP"/>
    </source>
</evidence>
<accession>A0A9X2T2A1</accession>
<dbReference type="InterPro" id="IPR009333">
    <property type="entry name" value="DUF992"/>
</dbReference>
<proteinExistence type="predicted"/>
<reference evidence="2" key="1">
    <citation type="submission" date="2022-08" db="EMBL/GenBank/DDBJ databases">
        <authorList>
            <person name="Li F."/>
        </authorList>
    </citation>
    <scope>NUCLEOTIDE SEQUENCE</scope>
    <source>
        <strain evidence="2">MQZ15Z-1</strain>
    </source>
</reference>
<dbReference type="RefSeq" id="WP_258730547.1">
    <property type="nucleotide sequence ID" value="NZ_JANTHZ010000001.1"/>
</dbReference>
<dbReference type="Proteomes" id="UP001151088">
    <property type="component" value="Unassembled WGS sequence"/>
</dbReference>
<organism evidence="2 3">
    <name type="scientific">Ancylobacter mangrovi</name>
    <dbReference type="NCBI Taxonomy" id="2972472"/>
    <lineage>
        <taxon>Bacteria</taxon>
        <taxon>Pseudomonadati</taxon>
        <taxon>Pseudomonadota</taxon>
        <taxon>Alphaproteobacteria</taxon>
        <taxon>Hyphomicrobiales</taxon>
        <taxon>Xanthobacteraceae</taxon>
        <taxon>Ancylobacter</taxon>
    </lineage>
</organism>
<feature type="chain" id="PRO_5040955585" evidence="1">
    <location>
        <begin position="23"/>
        <end position="156"/>
    </location>
</feature>
<keyword evidence="3" id="KW-1185">Reference proteome</keyword>
<comment type="caution">
    <text evidence="2">The sequence shown here is derived from an EMBL/GenBank/DDBJ whole genome shotgun (WGS) entry which is preliminary data.</text>
</comment>
<protein>
    <submittedName>
        <fullName evidence="2">DUF992 domain-containing protein</fullName>
    </submittedName>
</protein>
<evidence type="ECO:0000313" key="3">
    <source>
        <dbReference type="Proteomes" id="UP001151088"/>
    </source>
</evidence>
<dbReference type="EMBL" id="JANTHZ010000001">
    <property type="protein sequence ID" value="MCS0493596.1"/>
    <property type="molecule type" value="Genomic_DNA"/>
</dbReference>
<evidence type="ECO:0000313" key="2">
    <source>
        <dbReference type="EMBL" id="MCS0493596.1"/>
    </source>
</evidence>
<dbReference type="AlphaFoldDB" id="A0A9X2T2A1"/>